<dbReference type="EMBL" id="RBNI01012660">
    <property type="protein sequence ID" value="RUP42714.1"/>
    <property type="molecule type" value="Genomic_DNA"/>
</dbReference>
<dbReference type="GO" id="GO:0003924">
    <property type="term" value="F:GTPase activity"/>
    <property type="evidence" value="ECO:0007669"/>
    <property type="project" value="TreeGrafter"/>
</dbReference>
<organism evidence="2 3">
    <name type="scientific">Jimgerdemannia flammicorona</name>
    <dbReference type="NCBI Taxonomy" id="994334"/>
    <lineage>
        <taxon>Eukaryota</taxon>
        <taxon>Fungi</taxon>
        <taxon>Fungi incertae sedis</taxon>
        <taxon>Mucoromycota</taxon>
        <taxon>Mucoromycotina</taxon>
        <taxon>Endogonomycetes</taxon>
        <taxon>Endogonales</taxon>
        <taxon>Endogonaceae</taxon>
        <taxon>Jimgerdemannia</taxon>
    </lineage>
</organism>
<dbReference type="Pfam" id="PF08142">
    <property type="entry name" value="AARP2CN"/>
    <property type="match status" value="1"/>
</dbReference>
<evidence type="ECO:0000313" key="3">
    <source>
        <dbReference type="Proteomes" id="UP000268093"/>
    </source>
</evidence>
<protein>
    <recommendedName>
        <fullName evidence="1">AARP2CN domain-containing protein</fullName>
    </recommendedName>
</protein>
<dbReference type="InterPro" id="IPR012948">
    <property type="entry name" value="AARP2CN"/>
</dbReference>
<evidence type="ECO:0000259" key="1">
    <source>
        <dbReference type="SMART" id="SM00785"/>
    </source>
</evidence>
<reference evidence="2 3" key="1">
    <citation type="journal article" date="2018" name="New Phytol.">
        <title>Phylogenomics of Endogonaceae and evolution of mycorrhizas within Mucoromycota.</title>
        <authorList>
            <person name="Chang Y."/>
            <person name="Desiro A."/>
            <person name="Na H."/>
            <person name="Sandor L."/>
            <person name="Lipzen A."/>
            <person name="Clum A."/>
            <person name="Barry K."/>
            <person name="Grigoriev I.V."/>
            <person name="Martin F.M."/>
            <person name="Stajich J.E."/>
            <person name="Smith M.E."/>
            <person name="Bonito G."/>
            <person name="Spatafora J.W."/>
        </authorList>
    </citation>
    <scope>NUCLEOTIDE SEQUENCE [LARGE SCALE GENOMIC DNA]</scope>
    <source>
        <strain evidence="2 3">GMNB39</strain>
    </source>
</reference>
<dbReference type="GO" id="GO:0000479">
    <property type="term" value="P:endonucleolytic cleavage of tricistronic rRNA transcript (SSU-rRNA, 5.8S rRNA, LSU-rRNA)"/>
    <property type="evidence" value="ECO:0007669"/>
    <property type="project" value="TreeGrafter"/>
</dbReference>
<name>A0A433CW32_9FUNG</name>
<proteinExistence type="predicted"/>
<dbReference type="GO" id="GO:0005634">
    <property type="term" value="C:nucleus"/>
    <property type="evidence" value="ECO:0007669"/>
    <property type="project" value="InterPro"/>
</dbReference>
<dbReference type="SMART" id="SM00785">
    <property type="entry name" value="AARP2CN"/>
    <property type="match status" value="1"/>
</dbReference>
<gene>
    <name evidence="2" type="ORF">BC936DRAFT_138188</name>
</gene>
<evidence type="ECO:0000313" key="2">
    <source>
        <dbReference type="EMBL" id="RUP42714.1"/>
    </source>
</evidence>
<dbReference type="GO" id="GO:0034511">
    <property type="term" value="F:U3 snoRNA binding"/>
    <property type="evidence" value="ECO:0007669"/>
    <property type="project" value="TreeGrafter"/>
</dbReference>
<dbReference type="InterPro" id="IPR039761">
    <property type="entry name" value="Bms1/Tsr1"/>
</dbReference>
<keyword evidence="3" id="KW-1185">Reference proteome</keyword>
<dbReference type="AlphaFoldDB" id="A0A433CW32"/>
<dbReference type="PANTHER" id="PTHR12858">
    <property type="entry name" value="RIBOSOME BIOGENESIS PROTEIN"/>
    <property type="match status" value="1"/>
</dbReference>
<accession>A0A433CW32</accession>
<sequence length="131" mass="14459">MVRGMSRGGILMLSRPSIFCACPTVLFTLSTSVLLQTACLVRVANRLELNCPDNEANPVSTLCDISEHRPRPLAWHDQHPYLVASSVSFQLNVDTTEGSIGTLDVMGYARGLLFNANKLVHLQNSRDFQVK</sequence>
<dbReference type="Proteomes" id="UP000268093">
    <property type="component" value="Unassembled WGS sequence"/>
</dbReference>
<dbReference type="GO" id="GO:0005525">
    <property type="term" value="F:GTP binding"/>
    <property type="evidence" value="ECO:0007669"/>
    <property type="project" value="TreeGrafter"/>
</dbReference>
<dbReference type="GO" id="GO:0030688">
    <property type="term" value="C:preribosome, small subunit precursor"/>
    <property type="evidence" value="ECO:0007669"/>
    <property type="project" value="TreeGrafter"/>
</dbReference>
<feature type="domain" description="AARP2CN" evidence="1">
    <location>
        <begin position="55"/>
        <end position="131"/>
    </location>
</feature>
<dbReference type="PANTHER" id="PTHR12858:SF1">
    <property type="entry name" value="PRE-RRNA-PROCESSING PROTEIN TSR1 HOMOLOG"/>
    <property type="match status" value="1"/>
</dbReference>
<dbReference type="GO" id="GO:0000462">
    <property type="term" value="P:maturation of SSU-rRNA from tricistronic rRNA transcript (SSU-rRNA, 5.8S rRNA, LSU-rRNA)"/>
    <property type="evidence" value="ECO:0007669"/>
    <property type="project" value="TreeGrafter"/>
</dbReference>
<comment type="caution">
    <text evidence="2">The sequence shown here is derived from an EMBL/GenBank/DDBJ whole genome shotgun (WGS) entry which is preliminary data.</text>
</comment>